<reference evidence="1" key="1">
    <citation type="submission" date="2023-03" db="EMBL/GenBank/DDBJ databases">
        <title>Chromosome-level genomes of two armyworms, Mythimna separata and Mythimna loreyi, provide insights into the biosynthesis and reception of sex pheromones.</title>
        <authorList>
            <person name="Zhao H."/>
        </authorList>
    </citation>
    <scope>NUCLEOTIDE SEQUENCE</scope>
    <source>
        <strain evidence="1">BeijingLab</strain>
    </source>
</reference>
<name>A0ACC2Q145_9NEOP</name>
<accession>A0ACC2Q145</accession>
<gene>
    <name evidence="1" type="ORF">PYW08_012473</name>
</gene>
<evidence type="ECO:0000313" key="1">
    <source>
        <dbReference type="EMBL" id="KAJ8705427.1"/>
    </source>
</evidence>
<sequence>MRVFNKLNIEDLASRRHHIALDAPQAQGSCLIMGPCCVEGCEGTSEDTYYFEFPTSRILRRKWLELIPIPGKLPLGTVVCSRHFHQDDYESVRGKVRLKRKVVPSLYLEQRPTTPSQIPLPPSPQPLTTSPSPKSPKSPASPTSPRSPPKDPCDSTTVSVPSPIDAEKMIDIDIQRRIAGSVTTMLKTQNGVSEDRSVGKSTLATPAAVPPLEHKEDIEDMITNYHIINKVPNAALLADLLPPARGARLPPTLAGVGLVPHGHTVPVEFDNDEPIEIEDKEAAPVFIEVSVDKDTSAAGAGSQDCLMLLESVQVEVDPSTLMLTHDEEYYREEETKANKKDDPISLLTSSDDDDVILQEPHIDTVEVSDETDEDDMPLVKLVKKTPDTSKKKQKKKSKVKKRPDIEKIMWGMYDFYCVQCHFSTENSAEYNKHVSEHSKVLHVCPICSYTSSSKSMFARHTRIHKVEKKFKCHLCDYRARHKMSLIYHLKKHDNGNVSNKDFKCKRCGFYSSDKTEVLEHLSSCRKVVSEKKHVCASCDYATKKKSDLKRHISRLHPDMFEEPDPDYV</sequence>
<protein>
    <submittedName>
        <fullName evidence="1">Uncharacterized protein</fullName>
    </submittedName>
</protein>
<keyword evidence="2" id="KW-1185">Reference proteome</keyword>
<proteinExistence type="predicted"/>
<dbReference type="EMBL" id="CM056807">
    <property type="protein sequence ID" value="KAJ8705427.1"/>
    <property type="molecule type" value="Genomic_DNA"/>
</dbReference>
<evidence type="ECO:0000313" key="2">
    <source>
        <dbReference type="Proteomes" id="UP001231649"/>
    </source>
</evidence>
<dbReference type="Proteomes" id="UP001231649">
    <property type="component" value="Chromosome 31"/>
</dbReference>
<comment type="caution">
    <text evidence="1">The sequence shown here is derived from an EMBL/GenBank/DDBJ whole genome shotgun (WGS) entry which is preliminary data.</text>
</comment>
<organism evidence="1 2">
    <name type="scientific">Mythimna loreyi</name>
    <dbReference type="NCBI Taxonomy" id="667449"/>
    <lineage>
        <taxon>Eukaryota</taxon>
        <taxon>Metazoa</taxon>
        <taxon>Ecdysozoa</taxon>
        <taxon>Arthropoda</taxon>
        <taxon>Hexapoda</taxon>
        <taxon>Insecta</taxon>
        <taxon>Pterygota</taxon>
        <taxon>Neoptera</taxon>
        <taxon>Endopterygota</taxon>
        <taxon>Lepidoptera</taxon>
        <taxon>Glossata</taxon>
        <taxon>Ditrysia</taxon>
        <taxon>Noctuoidea</taxon>
        <taxon>Noctuidae</taxon>
        <taxon>Noctuinae</taxon>
        <taxon>Hadenini</taxon>
        <taxon>Mythimna</taxon>
    </lineage>
</organism>